<reference evidence="2" key="1">
    <citation type="submission" date="2015-12" db="EMBL/GenBank/DDBJ databases">
        <title>Gene expression during late stages of embryo sac development: a critical building block for successful pollen-pistil interactions.</title>
        <authorList>
            <person name="Liu Y."/>
            <person name="Joly V."/>
            <person name="Sabar M."/>
            <person name="Matton D.P."/>
        </authorList>
    </citation>
    <scope>NUCLEOTIDE SEQUENCE</scope>
</reference>
<dbReference type="AlphaFoldDB" id="A0A0V0GK22"/>
<name>A0A0V0GK22_SOLCH</name>
<evidence type="ECO:0000256" key="1">
    <source>
        <dbReference type="SAM" id="Phobius"/>
    </source>
</evidence>
<keyword evidence="1" id="KW-0812">Transmembrane</keyword>
<proteinExistence type="predicted"/>
<organism evidence="2">
    <name type="scientific">Solanum chacoense</name>
    <name type="common">Chaco potato</name>
    <dbReference type="NCBI Taxonomy" id="4108"/>
    <lineage>
        <taxon>Eukaryota</taxon>
        <taxon>Viridiplantae</taxon>
        <taxon>Streptophyta</taxon>
        <taxon>Embryophyta</taxon>
        <taxon>Tracheophyta</taxon>
        <taxon>Spermatophyta</taxon>
        <taxon>Magnoliopsida</taxon>
        <taxon>eudicotyledons</taxon>
        <taxon>Gunneridae</taxon>
        <taxon>Pentapetalae</taxon>
        <taxon>asterids</taxon>
        <taxon>lamiids</taxon>
        <taxon>Solanales</taxon>
        <taxon>Solanaceae</taxon>
        <taxon>Solanoideae</taxon>
        <taxon>Solaneae</taxon>
        <taxon>Solanum</taxon>
    </lineage>
</organism>
<evidence type="ECO:0000313" key="2">
    <source>
        <dbReference type="EMBL" id="JAP08532.1"/>
    </source>
</evidence>
<dbReference type="EMBL" id="GEDG01036743">
    <property type="protein sequence ID" value="JAP08532.1"/>
    <property type="molecule type" value="Transcribed_RNA"/>
</dbReference>
<protein>
    <submittedName>
        <fullName evidence="2">Putative ovule protein</fullName>
    </submittedName>
</protein>
<feature type="transmembrane region" description="Helical" evidence="1">
    <location>
        <begin position="15"/>
        <end position="35"/>
    </location>
</feature>
<keyword evidence="1" id="KW-1133">Transmembrane helix</keyword>
<keyword evidence="1" id="KW-0472">Membrane</keyword>
<sequence length="72" mass="8165">MLFSSYSYVISKLKFMIPLFTSVFFTEVNYFFALLSNTNIQICCKTVNSRNIACHGSCGNISYLIDPCSSRN</sequence>
<accession>A0A0V0GK22</accession>